<accession>A0A0A9EQW4</accession>
<evidence type="ECO:0000313" key="1">
    <source>
        <dbReference type="EMBL" id="JAD98427.1"/>
    </source>
</evidence>
<reference evidence="1" key="2">
    <citation type="journal article" date="2015" name="Data Brief">
        <title>Shoot transcriptome of the giant reed, Arundo donax.</title>
        <authorList>
            <person name="Barrero R.A."/>
            <person name="Guerrero F.D."/>
            <person name="Moolhuijzen P."/>
            <person name="Goolsby J.A."/>
            <person name="Tidwell J."/>
            <person name="Bellgard S.E."/>
            <person name="Bellgard M.I."/>
        </authorList>
    </citation>
    <scope>NUCLEOTIDE SEQUENCE</scope>
    <source>
        <tissue evidence="1">Shoot tissue taken approximately 20 cm above the soil surface</tissue>
    </source>
</reference>
<dbReference type="EMBL" id="GBRH01199468">
    <property type="protein sequence ID" value="JAD98427.1"/>
    <property type="molecule type" value="Transcribed_RNA"/>
</dbReference>
<reference evidence="1" key="1">
    <citation type="submission" date="2014-09" db="EMBL/GenBank/DDBJ databases">
        <authorList>
            <person name="Magalhaes I.L.F."/>
            <person name="Oliveira U."/>
            <person name="Santos F.R."/>
            <person name="Vidigal T.H.D.A."/>
            <person name="Brescovit A.D."/>
            <person name="Santos A.J."/>
        </authorList>
    </citation>
    <scope>NUCLEOTIDE SEQUENCE</scope>
    <source>
        <tissue evidence="1">Shoot tissue taken approximately 20 cm above the soil surface</tissue>
    </source>
</reference>
<organism evidence="1">
    <name type="scientific">Arundo donax</name>
    <name type="common">Giant reed</name>
    <name type="synonym">Donax arundinaceus</name>
    <dbReference type="NCBI Taxonomy" id="35708"/>
    <lineage>
        <taxon>Eukaryota</taxon>
        <taxon>Viridiplantae</taxon>
        <taxon>Streptophyta</taxon>
        <taxon>Embryophyta</taxon>
        <taxon>Tracheophyta</taxon>
        <taxon>Spermatophyta</taxon>
        <taxon>Magnoliopsida</taxon>
        <taxon>Liliopsida</taxon>
        <taxon>Poales</taxon>
        <taxon>Poaceae</taxon>
        <taxon>PACMAD clade</taxon>
        <taxon>Arundinoideae</taxon>
        <taxon>Arundineae</taxon>
        <taxon>Arundo</taxon>
    </lineage>
</organism>
<proteinExistence type="predicted"/>
<protein>
    <submittedName>
        <fullName evidence="1">Uncharacterized protein</fullName>
    </submittedName>
</protein>
<dbReference type="AlphaFoldDB" id="A0A0A9EQW4"/>
<name>A0A0A9EQW4_ARUDO</name>
<sequence length="53" mass="6192">MTFWHQVACQKHLVLPVLFTGVLQVWNLKAEIHLYKSCHQETLLPDVPKPKIL</sequence>